<proteinExistence type="predicted"/>
<feature type="region of interest" description="Disordered" evidence="1">
    <location>
        <begin position="17"/>
        <end position="68"/>
    </location>
</feature>
<evidence type="ECO:0000313" key="2">
    <source>
        <dbReference type="EMBL" id="KGM11643.1"/>
    </source>
</evidence>
<sequence>MAAFLVGGPVAAARPRRVRDHGGVNGARVAIRPAPVQGRTSGSRAAPARDRPTTTRQTPRAYLARPNE</sequence>
<protein>
    <submittedName>
        <fullName evidence="2">Uncharacterized protein</fullName>
    </submittedName>
</protein>
<dbReference type="AlphaFoldDB" id="A0A0A0BT99"/>
<accession>A0A0A0BT99</accession>
<reference evidence="2 3" key="2">
    <citation type="journal article" date="2015" name="Stand. Genomic Sci.">
        <title>Draft genome sequence of Cellulomonas carbonis T26(T) and comparative analysis of six Cellulomonas genomes.</title>
        <authorList>
            <person name="Zhuang W."/>
            <person name="Zhang S."/>
            <person name="Xia X."/>
            <person name="Wang G."/>
        </authorList>
    </citation>
    <scope>NUCLEOTIDE SEQUENCE [LARGE SCALE GENOMIC DNA]</scope>
    <source>
        <strain evidence="2 3">T26</strain>
    </source>
</reference>
<name>A0A0A0BT99_9CELL</name>
<evidence type="ECO:0000256" key="1">
    <source>
        <dbReference type="SAM" id="MobiDB-lite"/>
    </source>
</evidence>
<evidence type="ECO:0000313" key="3">
    <source>
        <dbReference type="Proteomes" id="UP000029839"/>
    </source>
</evidence>
<dbReference type="Proteomes" id="UP000029839">
    <property type="component" value="Unassembled WGS sequence"/>
</dbReference>
<gene>
    <name evidence="2" type="ORF">N868_08235</name>
</gene>
<comment type="caution">
    <text evidence="2">The sequence shown here is derived from an EMBL/GenBank/DDBJ whole genome shotgun (WGS) entry which is preliminary data.</text>
</comment>
<organism evidence="2 3">
    <name type="scientific">Cellulomonas carbonis T26</name>
    <dbReference type="NCBI Taxonomy" id="947969"/>
    <lineage>
        <taxon>Bacteria</taxon>
        <taxon>Bacillati</taxon>
        <taxon>Actinomycetota</taxon>
        <taxon>Actinomycetes</taxon>
        <taxon>Micrococcales</taxon>
        <taxon>Cellulomonadaceae</taxon>
        <taxon>Cellulomonas</taxon>
    </lineage>
</organism>
<dbReference type="EMBL" id="AXCY01000017">
    <property type="protein sequence ID" value="KGM11643.1"/>
    <property type="molecule type" value="Genomic_DNA"/>
</dbReference>
<reference evidence="2 3" key="1">
    <citation type="submission" date="2013-08" db="EMBL/GenBank/DDBJ databases">
        <title>Genome sequencing of Cellulomonas carbonis T26.</title>
        <authorList>
            <person name="Chen F."/>
            <person name="Li Y."/>
            <person name="Wang G."/>
        </authorList>
    </citation>
    <scope>NUCLEOTIDE SEQUENCE [LARGE SCALE GENOMIC DNA]</scope>
    <source>
        <strain evidence="2 3">T26</strain>
    </source>
</reference>
<keyword evidence="3" id="KW-1185">Reference proteome</keyword>